<proteinExistence type="predicted"/>
<evidence type="ECO:0000313" key="2">
    <source>
        <dbReference type="Proteomes" id="UP000033636"/>
    </source>
</evidence>
<name>A0ACC6UZY5_9CREN</name>
<accession>A0ACC6UZY5</accession>
<sequence length="142" mass="15709">MSVGQFAKTDVKTIFPDATIKEAASSLRRHNIGFLVVVDRADPTKVVGVVSERDIVRAVAEGIELGRPVAEIATKNVVAVDVEDPLRRAVELMRAHNIRHLVVLKDGKLYGVLSIRDLVYEDHALKVISGYDEWTFERGMSA</sequence>
<protein>
    <submittedName>
        <fullName evidence="1">CBS domain-containing protein</fullName>
    </submittedName>
</protein>
<evidence type="ECO:0000313" key="1">
    <source>
        <dbReference type="EMBL" id="MFB6490153.1"/>
    </source>
</evidence>
<gene>
    <name evidence="1" type="ORF">TU35_002710</name>
</gene>
<reference evidence="1" key="1">
    <citation type="submission" date="2024-07" db="EMBL/GenBank/DDBJ databases">
        <title>Metagenome and Metagenome-Assembled Genomes of Archaea from a hot spring from the geothermal field of Los Azufres, Mexico.</title>
        <authorList>
            <person name="Marin-Paredes R."/>
            <person name="Martinez-Romero E."/>
            <person name="Servin-Garciduenas L.E."/>
        </authorList>
    </citation>
    <scope>NUCLEOTIDE SEQUENCE</scope>
</reference>
<comment type="caution">
    <text evidence="1">The sequence shown here is derived from an EMBL/GenBank/DDBJ whole genome shotgun (WGS) entry which is preliminary data.</text>
</comment>
<dbReference type="Proteomes" id="UP000033636">
    <property type="component" value="Unassembled WGS sequence"/>
</dbReference>
<organism evidence="1 2">
    <name type="scientific">Thermoproteus sp. AZ2</name>
    <dbReference type="NCBI Taxonomy" id="1609232"/>
    <lineage>
        <taxon>Archaea</taxon>
        <taxon>Thermoproteota</taxon>
        <taxon>Thermoprotei</taxon>
        <taxon>Thermoproteales</taxon>
        <taxon>Thermoproteaceae</taxon>
        <taxon>Thermoproteus</taxon>
    </lineage>
</organism>
<dbReference type="EMBL" id="JZWT02000005">
    <property type="protein sequence ID" value="MFB6490153.1"/>
    <property type="molecule type" value="Genomic_DNA"/>
</dbReference>